<dbReference type="SUPFAM" id="SSF52218">
    <property type="entry name" value="Flavoproteins"/>
    <property type="match status" value="1"/>
</dbReference>
<protein>
    <submittedName>
        <fullName evidence="4">Dehydrogenase</fullName>
    </submittedName>
</protein>
<name>A0A0N8GEX7_9HYPH</name>
<dbReference type="EMBL" id="LJYW01000001">
    <property type="protein sequence ID" value="KPL52753.1"/>
    <property type="molecule type" value="Genomic_DNA"/>
</dbReference>
<dbReference type="RefSeq" id="WP_054358916.1">
    <property type="nucleotide sequence ID" value="NZ_JAPCYQ010000001.1"/>
</dbReference>
<dbReference type="GO" id="GO:0005829">
    <property type="term" value="C:cytosol"/>
    <property type="evidence" value="ECO:0007669"/>
    <property type="project" value="TreeGrafter"/>
</dbReference>
<evidence type="ECO:0000313" key="5">
    <source>
        <dbReference type="Proteomes" id="UP000048984"/>
    </source>
</evidence>
<organism evidence="4 5">
    <name type="scientific">Prosthecodimorpha hirschii</name>
    <dbReference type="NCBI Taxonomy" id="665126"/>
    <lineage>
        <taxon>Bacteria</taxon>
        <taxon>Pseudomonadati</taxon>
        <taxon>Pseudomonadota</taxon>
        <taxon>Alphaproteobacteria</taxon>
        <taxon>Hyphomicrobiales</taxon>
        <taxon>Ancalomicrobiaceae</taxon>
        <taxon>Prosthecodimorpha</taxon>
    </lineage>
</organism>
<dbReference type="OrthoDB" id="9798454at2"/>
<dbReference type="PANTHER" id="PTHR10204">
    <property type="entry name" value="NAD P H OXIDOREDUCTASE-RELATED"/>
    <property type="match status" value="1"/>
</dbReference>
<dbReference type="InterPro" id="IPR003680">
    <property type="entry name" value="Flavodoxin_fold"/>
</dbReference>
<dbReference type="GO" id="GO:0003955">
    <property type="term" value="F:NAD(P)H dehydrogenase (quinone) activity"/>
    <property type="evidence" value="ECO:0007669"/>
    <property type="project" value="TreeGrafter"/>
</dbReference>
<evidence type="ECO:0000313" key="4">
    <source>
        <dbReference type="EMBL" id="KPL52753.1"/>
    </source>
</evidence>
<dbReference type="Pfam" id="PF02525">
    <property type="entry name" value="Flavodoxin_2"/>
    <property type="match status" value="1"/>
</dbReference>
<feature type="domain" description="Flavodoxin-like fold" evidence="3">
    <location>
        <begin position="4"/>
        <end position="175"/>
    </location>
</feature>
<dbReference type="AlphaFoldDB" id="A0A0N8GEX7"/>
<evidence type="ECO:0000259" key="3">
    <source>
        <dbReference type="Pfam" id="PF02525"/>
    </source>
</evidence>
<dbReference type="PANTHER" id="PTHR10204:SF34">
    <property type="entry name" value="NAD(P)H DEHYDROGENASE [QUINONE] 1 ISOFORM 1"/>
    <property type="match status" value="1"/>
</dbReference>
<accession>A0A0N8GEX7</accession>
<keyword evidence="2" id="KW-0560">Oxidoreductase</keyword>
<comment type="caution">
    <text evidence="4">The sequence shown here is derived from an EMBL/GenBank/DDBJ whole genome shotgun (WGS) entry which is preliminary data.</text>
</comment>
<dbReference type="InterPro" id="IPR029039">
    <property type="entry name" value="Flavoprotein-like_sf"/>
</dbReference>
<dbReference type="InterPro" id="IPR051545">
    <property type="entry name" value="NAD(P)H_dehydrogenase_qn"/>
</dbReference>
<reference evidence="4 5" key="1">
    <citation type="submission" date="2015-09" db="EMBL/GenBank/DDBJ databases">
        <authorList>
            <consortium name="Swine Surveillance"/>
        </authorList>
    </citation>
    <scope>NUCLEOTIDE SEQUENCE [LARGE SCALE GENOMIC DNA]</scope>
    <source>
        <strain evidence="4 5">16</strain>
    </source>
</reference>
<reference evidence="4 5" key="2">
    <citation type="submission" date="2015-10" db="EMBL/GenBank/DDBJ databases">
        <title>Draft Genome Sequence of Prosthecomicrobium hirschii ATCC 27832.</title>
        <authorList>
            <person name="Daniel J."/>
            <person name="Givan S.A."/>
            <person name="Brun Y.V."/>
            <person name="Brown P.J."/>
        </authorList>
    </citation>
    <scope>NUCLEOTIDE SEQUENCE [LARGE SCALE GENOMIC DNA]</scope>
    <source>
        <strain evidence="4 5">16</strain>
    </source>
</reference>
<proteinExistence type="inferred from homology"/>
<gene>
    <name evidence="4" type="ORF">ABB55_11455</name>
</gene>
<dbReference type="STRING" id="665126.ABB55_11455"/>
<evidence type="ECO:0000256" key="2">
    <source>
        <dbReference type="ARBA" id="ARBA00023002"/>
    </source>
</evidence>
<evidence type="ECO:0000256" key="1">
    <source>
        <dbReference type="ARBA" id="ARBA00006252"/>
    </source>
</evidence>
<comment type="similarity">
    <text evidence="1">Belongs to the NAD(P)H dehydrogenase (quinone) family.</text>
</comment>
<sequence>MSRRIAIILGHPDPAPERLCRALAAAYADGARKAGHTVTLIDLAGIEVPFLRSQAEFETGPLPESLATARDAVVAADHLVLVFPLWLGTMPALLKAFLEHVARPGIAFRYRDKASPEMLFTGKSARIVVTMGMPAFVFRWFFLAHGVSVLKRSILGFVGVAPIRTTYLGNIGAATPARRAGWLATLAGLGKDAA</sequence>
<dbReference type="Proteomes" id="UP000048984">
    <property type="component" value="Unassembled WGS sequence"/>
</dbReference>
<dbReference type="Gene3D" id="3.40.50.360">
    <property type="match status" value="1"/>
</dbReference>
<keyword evidence="5" id="KW-1185">Reference proteome</keyword>